<reference evidence="3" key="1">
    <citation type="submission" date="2021-02" db="EMBL/GenBank/DDBJ databases">
        <title>First Annotated Genome of the Yellow-green Alga Tribonema minus.</title>
        <authorList>
            <person name="Mahan K.M."/>
        </authorList>
    </citation>
    <scope>NUCLEOTIDE SEQUENCE</scope>
    <source>
        <strain evidence="3">UTEX B ZZ1240</strain>
    </source>
</reference>
<comment type="caution">
    <text evidence="3">The sequence shown here is derived from an EMBL/GenBank/DDBJ whole genome shotgun (WGS) entry which is preliminary data.</text>
</comment>
<feature type="region of interest" description="Disordered" evidence="1">
    <location>
        <begin position="430"/>
        <end position="550"/>
    </location>
</feature>
<dbReference type="EMBL" id="JAFCMP010000525">
    <property type="protein sequence ID" value="KAG5177506.1"/>
    <property type="molecule type" value="Genomic_DNA"/>
</dbReference>
<feature type="compositionally biased region" description="Low complexity" evidence="1">
    <location>
        <begin position="521"/>
        <end position="537"/>
    </location>
</feature>
<dbReference type="InterPro" id="IPR052145">
    <property type="entry name" value="Mediator/Homeobox_domain"/>
</dbReference>
<dbReference type="PANTHER" id="PTHR24330:SF19">
    <property type="entry name" value="MEDIATOR OF RNA POLYMERASE II TRANSCRIPTION SUBUNIT 29"/>
    <property type="match status" value="1"/>
</dbReference>
<feature type="region of interest" description="Disordered" evidence="1">
    <location>
        <begin position="641"/>
        <end position="661"/>
    </location>
</feature>
<dbReference type="AlphaFoldDB" id="A0A836CAS7"/>
<feature type="compositionally biased region" description="Basic and acidic residues" evidence="1">
    <location>
        <begin position="17"/>
        <end position="32"/>
    </location>
</feature>
<evidence type="ECO:0000256" key="1">
    <source>
        <dbReference type="SAM" id="MobiDB-lite"/>
    </source>
</evidence>
<feature type="compositionally biased region" description="Basic residues" evidence="1">
    <location>
        <begin position="1"/>
        <end position="16"/>
    </location>
</feature>
<feature type="transmembrane region" description="Helical" evidence="2">
    <location>
        <begin position="74"/>
        <end position="93"/>
    </location>
</feature>
<keyword evidence="2" id="KW-0472">Membrane</keyword>
<keyword evidence="4" id="KW-1185">Reference proteome</keyword>
<dbReference type="Proteomes" id="UP000664859">
    <property type="component" value="Unassembled WGS sequence"/>
</dbReference>
<feature type="region of interest" description="Disordered" evidence="1">
    <location>
        <begin position="1"/>
        <end position="40"/>
    </location>
</feature>
<name>A0A836CAS7_9STRA</name>
<protein>
    <submittedName>
        <fullName evidence="3">Uncharacterized protein</fullName>
    </submittedName>
</protein>
<feature type="region of interest" description="Disordered" evidence="1">
    <location>
        <begin position="280"/>
        <end position="307"/>
    </location>
</feature>
<keyword evidence="2" id="KW-1133">Transmembrane helix</keyword>
<feature type="compositionally biased region" description="Acidic residues" evidence="1">
    <location>
        <begin position="347"/>
        <end position="362"/>
    </location>
</feature>
<feature type="compositionally biased region" description="Low complexity" evidence="1">
    <location>
        <begin position="648"/>
        <end position="661"/>
    </location>
</feature>
<organism evidence="3 4">
    <name type="scientific">Tribonema minus</name>
    <dbReference type="NCBI Taxonomy" id="303371"/>
    <lineage>
        <taxon>Eukaryota</taxon>
        <taxon>Sar</taxon>
        <taxon>Stramenopiles</taxon>
        <taxon>Ochrophyta</taxon>
        <taxon>PX clade</taxon>
        <taxon>Xanthophyceae</taxon>
        <taxon>Tribonematales</taxon>
        <taxon>Tribonemataceae</taxon>
        <taxon>Tribonema</taxon>
    </lineage>
</organism>
<evidence type="ECO:0000313" key="3">
    <source>
        <dbReference type="EMBL" id="KAG5177506.1"/>
    </source>
</evidence>
<feature type="region of interest" description="Disordered" evidence="1">
    <location>
        <begin position="347"/>
        <end position="393"/>
    </location>
</feature>
<evidence type="ECO:0000256" key="2">
    <source>
        <dbReference type="SAM" id="Phobius"/>
    </source>
</evidence>
<accession>A0A836CAS7</accession>
<feature type="compositionally biased region" description="Acidic residues" evidence="1">
    <location>
        <begin position="435"/>
        <end position="447"/>
    </location>
</feature>
<keyword evidence="2" id="KW-0812">Transmembrane</keyword>
<proteinExistence type="predicted"/>
<evidence type="ECO:0000313" key="4">
    <source>
        <dbReference type="Proteomes" id="UP000664859"/>
    </source>
</evidence>
<gene>
    <name evidence="3" type="ORF">JKP88DRAFT_347033</name>
</gene>
<sequence>MKLRLRLPKRRKRGGKERKERKEERQQPEKASSEQSPVVIAPSDVAVEHLGDAHVDGAGAASSRAFIGSLGTRHAGLGVGAVALCLLLALVILRRSRKAAITRGSQPQAQGQDSAPVKELAAPAALAQPEEDERVPLLKLDGALLHVISEESDEDVATPEPSSPVAAQWQTAPSAASGAAAVTVDHEQHALLAAAVAAAASTAAAAAVAEDLSNETAASLLAEESAEPVATEAETAHLVAAPEPSTPTPAVAAESDHVVAAARSLIAAVDADLPPPISLKKELSNDSYNSQFTSAPSSGPTSVRNHEPKLHTFAPAEDAAPAGDVVLAARSNGDAPVETDALMDVQPEGEPELPVEPAEESGEQQQQQRQQLPEQVAQQDTPQQQQQQPQQQVVVTVPPRLKEKPDTYIDFAEFFKATKGMTRSQILRVAAAQDSDSDGGDEDDDEGHTDNATDSYASIGGGGGGNGEDPLSMVSDWLSKKQGVTRARPRPIVQVGSPNSRRRAANALGVGSSSVGDAPLSAASSATGGGASSARGAFFRNRPDRTTPRGALLARRLNSATSLLRPAPRAHAAWKEVGEAEDASARASSRFAKSAAAIRKLGSAASKFRGSGASSSSAAAVAPNSVAEELFASSALGARRLQRRARTAGRPAAGAERGAEG</sequence>
<dbReference type="PANTHER" id="PTHR24330">
    <property type="entry name" value="HOMEOBOX PROTEIN BARH-LIKE"/>
    <property type="match status" value="1"/>
</dbReference>
<feature type="compositionally biased region" description="Low complexity" evidence="1">
    <location>
        <begin position="363"/>
        <end position="393"/>
    </location>
</feature>
<feature type="compositionally biased region" description="Polar residues" evidence="1">
    <location>
        <begin position="285"/>
        <end position="303"/>
    </location>
</feature>